<proteinExistence type="predicted"/>
<dbReference type="Proteomes" id="UP000324853">
    <property type="component" value="Unassembled WGS sequence"/>
</dbReference>
<protein>
    <submittedName>
        <fullName evidence="1">Uncharacterized protein</fullName>
    </submittedName>
</protein>
<reference evidence="1 2" key="1">
    <citation type="submission" date="2019-08" db="EMBL/GenBank/DDBJ databases">
        <title>Bradyrhizobium hipponensis sp. nov., a rhizobium isolated from a Lupinus angustifolius root nodule in Tunisia.</title>
        <authorList>
            <person name="Off K."/>
            <person name="Rejili M."/>
            <person name="Mars M."/>
            <person name="Brachmann A."/>
            <person name="Marin M."/>
        </authorList>
    </citation>
    <scope>NUCLEOTIDE SEQUENCE [LARGE SCALE GENOMIC DNA]</scope>
    <source>
        <strain evidence="1 2">CTAW11</strain>
    </source>
</reference>
<evidence type="ECO:0000313" key="2">
    <source>
        <dbReference type="Proteomes" id="UP000324853"/>
    </source>
</evidence>
<comment type="caution">
    <text evidence="1">The sequence shown here is derived from an EMBL/GenBank/DDBJ whole genome shotgun (WGS) entry which is preliminary data.</text>
</comment>
<dbReference type="OrthoDB" id="5458950at2"/>
<sequence>MKRTVPPNETACSEPQHYTNIASLMEFGSRAVPDILRDGSYRYGVAQKLLNPALQYYWCLGHIPAPPHCPVDRIVVQKTALRGRVNWTKIQNETQYPRSD</sequence>
<gene>
    <name evidence="1" type="ORF">FXB38_41585</name>
</gene>
<evidence type="ECO:0000313" key="1">
    <source>
        <dbReference type="EMBL" id="TYL70450.1"/>
    </source>
</evidence>
<keyword evidence="2" id="KW-1185">Reference proteome</keyword>
<accession>A0A5S4W994</accession>
<dbReference type="EMBL" id="VSSR01000134">
    <property type="protein sequence ID" value="TYL70450.1"/>
    <property type="molecule type" value="Genomic_DNA"/>
</dbReference>
<organism evidence="1 2">
    <name type="scientific">Bradyrhizobium cytisi</name>
    <dbReference type="NCBI Taxonomy" id="515489"/>
    <lineage>
        <taxon>Bacteria</taxon>
        <taxon>Pseudomonadati</taxon>
        <taxon>Pseudomonadota</taxon>
        <taxon>Alphaproteobacteria</taxon>
        <taxon>Hyphomicrobiales</taxon>
        <taxon>Nitrobacteraceae</taxon>
        <taxon>Bradyrhizobium</taxon>
    </lineage>
</organism>
<dbReference type="AlphaFoldDB" id="A0A5S4W994"/>
<name>A0A5S4W994_9BRAD</name>
<dbReference type="RefSeq" id="WP_148756650.1">
    <property type="nucleotide sequence ID" value="NZ_VSSR01000134.1"/>
</dbReference>